<name>A0A8S1UXN0_9CILI</name>
<evidence type="ECO:0000313" key="1">
    <source>
        <dbReference type="EMBL" id="CAD8169481.1"/>
    </source>
</evidence>
<evidence type="ECO:0000313" key="2">
    <source>
        <dbReference type="Proteomes" id="UP000689195"/>
    </source>
</evidence>
<dbReference type="EMBL" id="CAJJDO010000051">
    <property type="protein sequence ID" value="CAD8169481.1"/>
    <property type="molecule type" value="Genomic_DNA"/>
</dbReference>
<keyword evidence="2" id="KW-1185">Reference proteome</keyword>
<protein>
    <submittedName>
        <fullName evidence="1">Uncharacterized protein</fullName>
    </submittedName>
</protein>
<comment type="caution">
    <text evidence="1">The sequence shown here is derived from an EMBL/GenBank/DDBJ whole genome shotgun (WGS) entry which is preliminary data.</text>
</comment>
<proteinExistence type="predicted"/>
<reference evidence="1" key="1">
    <citation type="submission" date="2021-01" db="EMBL/GenBank/DDBJ databases">
        <authorList>
            <consortium name="Genoscope - CEA"/>
            <person name="William W."/>
        </authorList>
    </citation>
    <scope>NUCLEOTIDE SEQUENCE</scope>
</reference>
<sequence length="35" mass="4073">MLYLVILEISYRDGLKMIGDILDAILQRNHQLQVS</sequence>
<dbReference type="AlphaFoldDB" id="A0A8S1UXN0"/>
<accession>A0A8S1UXN0</accession>
<organism evidence="1 2">
    <name type="scientific">Paramecium pentaurelia</name>
    <dbReference type="NCBI Taxonomy" id="43138"/>
    <lineage>
        <taxon>Eukaryota</taxon>
        <taxon>Sar</taxon>
        <taxon>Alveolata</taxon>
        <taxon>Ciliophora</taxon>
        <taxon>Intramacronucleata</taxon>
        <taxon>Oligohymenophorea</taxon>
        <taxon>Peniculida</taxon>
        <taxon>Parameciidae</taxon>
        <taxon>Paramecium</taxon>
    </lineage>
</organism>
<dbReference type="Proteomes" id="UP000689195">
    <property type="component" value="Unassembled WGS sequence"/>
</dbReference>
<gene>
    <name evidence="1" type="ORF">PPENT_87.1.T0510070</name>
</gene>